<dbReference type="PROSITE" id="PS51918">
    <property type="entry name" value="RADICAL_SAM"/>
    <property type="match status" value="1"/>
</dbReference>
<dbReference type="SUPFAM" id="SSF102114">
    <property type="entry name" value="Radical SAM enzymes"/>
    <property type="match status" value="1"/>
</dbReference>
<sequence length="459" mass="51193">MSISLTPIHAALEHPLPLDQHCFDEVLAKAREKKGLSLRETAFLLSISNPEWRSALFAEAGKIKDEIYGKRIVLFAPLYTSNRCINDCLYCGFRRTNKALVRKSLTVEEVRLQAMQLEAMGHKRLLLVAGEHPKEAAAAIIAQMVEAIYSSTDIRRLNVNCAPLSIDDFRILRDAQIGTYQLFQETYHPDTYAYLHPSGPKADYFNRLTAMDRAMEAGIDDVGLGVLFGLYDHRFEILALLEQARLLEERYGAGPHTVSVPRLKPAFESALTTVPHPISDESFKQIVAILRLAIPYTGLILSTRESAELRNELLHLGISQISAGSSTTPGGYSDPTKQAENLETTGSQFYLEDHRSLPEVALSVMEKGFIPSFCTACYRSGRTGEDFMALAKTGHIAQMCDPNALLTLQEYLLDYGDESLQKTGLVLIDQELARLPAGTAERLRQGLERLRCGERDIYI</sequence>
<evidence type="ECO:0000256" key="3">
    <source>
        <dbReference type="ARBA" id="ARBA00022691"/>
    </source>
</evidence>
<proteinExistence type="predicted"/>
<evidence type="ECO:0000259" key="7">
    <source>
        <dbReference type="PROSITE" id="PS51918"/>
    </source>
</evidence>
<dbReference type="InterPro" id="IPR024007">
    <property type="entry name" value="FeFe-hyd_mat_HydG"/>
</dbReference>
<keyword evidence="3" id="KW-0949">S-adenosyl-L-methionine</keyword>
<dbReference type="PANTHER" id="PTHR43583">
    <property type="entry name" value="2-IMINOACETATE SYNTHASE"/>
    <property type="match status" value="1"/>
</dbReference>
<dbReference type="CDD" id="cd01335">
    <property type="entry name" value="Radical_SAM"/>
    <property type="match status" value="1"/>
</dbReference>
<dbReference type="Proteomes" id="UP000617402">
    <property type="component" value="Unassembled WGS sequence"/>
</dbReference>
<dbReference type="InterPro" id="IPR034428">
    <property type="entry name" value="ThiH/NoCL/HydG-like"/>
</dbReference>
<dbReference type="NCBIfam" id="TIGR03955">
    <property type="entry name" value="rSAM_HydG"/>
    <property type="match status" value="1"/>
</dbReference>
<dbReference type="InterPro" id="IPR007197">
    <property type="entry name" value="rSAM"/>
</dbReference>
<organism evidence="8 9">
    <name type="scientific">Heliobacterium chlorum</name>
    <dbReference type="NCBI Taxonomy" id="2698"/>
    <lineage>
        <taxon>Bacteria</taxon>
        <taxon>Bacillati</taxon>
        <taxon>Bacillota</taxon>
        <taxon>Clostridia</taxon>
        <taxon>Eubacteriales</taxon>
        <taxon>Heliobacteriaceae</taxon>
        <taxon>Heliobacterium</taxon>
    </lineage>
</organism>
<evidence type="ECO:0000256" key="4">
    <source>
        <dbReference type="ARBA" id="ARBA00022723"/>
    </source>
</evidence>
<protein>
    <submittedName>
        <fullName evidence="8">[FeFe] hydrogenase H-cluster radical SAM maturase HydG</fullName>
    </submittedName>
</protein>
<evidence type="ECO:0000313" key="9">
    <source>
        <dbReference type="Proteomes" id="UP000617402"/>
    </source>
</evidence>
<evidence type="ECO:0000256" key="6">
    <source>
        <dbReference type="ARBA" id="ARBA00023014"/>
    </source>
</evidence>
<keyword evidence="6" id="KW-0411">Iron-sulfur</keyword>
<gene>
    <name evidence="8" type="primary">hydG</name>
    <name evidence="8" type="ORF">H1S01_10845</name>
</gene>
<dbReference type="InterPro" id="IPR058240">
    <property type="entry name" value="rSAM_sf"/>
</dbReference>
<keyword evidence="9" id="KW-1185">Reference proteome</keyword>
<reference evidence="8 9" key="1">
    <citation type="submission" date="2020-07" db="EMBL/GenBank/DDBJ databases">
        <title>Draft whole-genome sequence of Heliobacterium chlorum DSM 3682, type strain.</title>
        <authorList>
            <person name="Kyndt J.A."/>
            <person name="Meyer T.E."/>
            <person name="Imhoff J.F."/>
        </authorList>
    </citation>
    <scope>NUCLEOTIDE SEQUENCE [LARGE SCALE GENOMIC DNA]</scope>
    <source>
        <strain evidence="8 9">DSM 3682</strain>
    </source>
</reference>
<dbReference type="SMART" id="SM00876">
    <property type="entry name" value="BATS"/>
    <property type="match status" value="1"/>
</dbReference>
<accession>A0ABR7T5S4</accession>
<dbReference type="EMBL" id="JACVHF010000010">
    <property type="protein sequence ID" value="MBC9785006.1"/>
    <property type="molecule type" value="Genomic_DNA"/>
</dbReference>
<dbReference type="SFLD" id="SFLDG01060">
    <property type="entry name" value="BATS_domain_containing"/>
    <property type="match status" value="1"/>
</dbReference>
<evidence type="ECO:0000313" key="8">
    <source>
        <dbReference type="EMBL" id="MBC9785006.1"/>
    </source>
</evidence>
<dbReference type="Pfam" id="PF06968">
    <property type="entry name" value="BATS"/>
    <property type="match status" value="1"/>
</dbReference>
<dbReference type="SFLD" id="SFLDF00319">
    <property type="entry name" value="Fe_hydrogenase_maturase_(HydG"/>
    <property type="match status" value="1"/>
</dbReference>
<comment type="caution">
    <text evidence="8">The sequence shown here is derived from an EMBL/GenBank/DDBJ whole genome shotgun (WGS) entry which is preliminary data.</text>
</comment>
<comment type="cofactor">
    <cofactor evidence="1">
        <name>[4Fe-4S] cluster</name>
        <dbReference type="ChEBI" id="CHEBI:49883"/>
    </cofactor>
</comment>
<name>A0ABR7T5S4_HELCL</name>
<feature type="domain" description="Radical SAM core" evidence="7">
    <location>
        <begin position="70"/>
        <end position="304"/>
    </location>
</feature>
<dbReference type="SFLD" id="SFLDG01081">
    <property type="entry name" value="cleavage_of_the_Ca-Cb_bond_in"/>
    <property type="match status" value="1"/>
</dbReference>
<dbReference type="PANTHER" id="PTHR43583:SF2">
    <property type="entry name" value="THIAZOLE BIOSYNTHESIS PROTEIN"/>
    <property type="match status" value="1"/>
</dbReference>
<keyword evidence="5" id="KW-0408">Iron</keyword>
<dbReference type="SFLD" id="SFLDS00029">
    <property type="entry name" value="Radical_SAM"/>
    <property type="match status" value="1"/>
</dbReference>
<evidence type="ECO:0000256" key="5">
    <source>
        <dbReference type="ARBA" id="ARBA00023004"/>
    </source>
</evidence>
<keyword evidence="2" id="KW-0004">4Fe-4S</keyword>
<evidence type="ECO:0000256" key="1">
    <source>
        <dbReference type="ARBA" id="ARBA00001966"/>
    </source>
</evidence>
<evidence type="ECO:0000256" key="2">
    <source>
        <dbReference type="ARBA" id="ARBA00022485"/>
    </source>
</evidence>
<dbReference type="RefSeq" id="WP_188040492.1">
    <property type="nucleotide sequence ID" value="NZ_JACVHF010000010.1"/>
</dbReference>
<dbReference type="Gene3D" id="3.20.20.70">
    <property type="entry name" value="Aldolase class I"/>
    <property type="match status" value="1"/>
</dbReference>
<dbReference type="InterPro" id="IPR010722">
    <property type="entry name" value="BATS_dom"/>
</dbReference>
<keyword evidence="4" id="KW-0479">Metal-binding</keyword>
<dbReference type="Pfam" id="PF04055">
    <property type="entry name" value="Radical_SAM"/>
    <property type="match status" value="1"/>
</dbReference>
<dbReference type="InterPro" id="IPR013785">
    <property type="entry name" value="Aldolase_TIM"/>
</dbReference>